<proteinExistence type="predicted"/>
<reference evidence="1 2" key="2">
    <citation type="submission" date="2014-09" db="EMBL/GenBank/DDBJ databases">
        <authorList>
            <consortium name="NBRP consortium"/>
            <person name="Sawabe T."/>
            <person name="Meirelles P."/>
            <person name="Nakanishi M."/>
            <person name="Sayaka M."/>
            <person name="Hattori M."/>
            <person name="Ohkuma M."/>
        </authorList>
    </citation>
    <scope>NUCLEOTIDE SEQUENCE [LARGE SCALE GENOMIC DNA]</scope>
    <source>
        <strain evidence="2">JCM19235</strain>
    </source>
</reference>
<dbReference type="AlphaFoldDB" id="A0A090RZA1"/>
<protein>
    <recommendedName>
        <fullName evidence="3">DUF4867 domain-containing protein</fullName>
    </recommendedName>
</protein>
<dbReference type="Pfam" id="PF16161">
    <property type="entry name" value="DUF4867"/>
    <property type="match status" value="1"/>
</dbReference>
<dbReference type="InterPro" id="IPR032358">
    <property type="entry name" value="DUF4867"/>
</dbReference>
<organism evidence="1 2">
    <name type="scientific">Vibrio maritimus</name>
    <dbReference type="NCBI Taxonomy" id="990268"/>
    <lineage>
        <taxon>Bacteria</taxon>
        <taxon>Pseudomonadati</taxon>
        <taxon>Pseudomonadota</taxon>
        <taxon>Gammaproteobacteria</taxon>
        <taxon>Vibrionales</taxon>
        <taxon>Vibrionaceae</taxon>
        <taxon>Vibrio</taxon>
    </lineage>
</organism>
<dbReference type="OrthoDB" id="358393at2"/>
<evidence type="ECO:0000313" key="2">
    <source>
        <dbReference type="Proteomes" id="UP000029228"/>
    </source>
</evidence>
<dbReference type="EMBL" id="BBMR01000006">
    <property type="protein sequence ID" value="GAL20611.1"/>
    <property type="molecule type" value="Genomic_DNA"/>
</dbReference>
<reference evidence="1 2" key="1">
    <citation type="submission" date="2014-09" db="EMBL/GenBank/DDBJ databases">
        <title>Vibrio maritimus JCM 19235. (C45) whole genome shotgun sequence.</title>
        <authorList>
            <person name="Sawabe T."/>
            <person name="Meirelles P."/>
            <person name="Nakanishi M."/>
            <person name="Sayaka M."/>
            <person name="Hattori M."/>
            <person name="Ohkuma M."/>
        </authorList>
    </citation>
    <scope>NUCLEOTIDE SEQUENCE [LARGE SCALE GENOMIC DNA]</scope>
    <source>
        <strain evidence="2">JCM19235</strain>
    </source>
</reference>
<gene>
    <name evidence="1" type="ORF">JCM19235_3613</name>
</gene>
<evidence type="ECO:0000313" key="1">
    <source>
        <dbReference type="EMBL" id="GAL20611.1"/>
    </source>
</evidence>
<accession>A0A090RZA1</accession>
<comment type="caution">
    <text evidence="1">The sequence shown here is derived from an EMBL/GenBank/DDBJ whole genome shotgun (WGS) entry which is preliminary data.</text>
</comment>
<keyword evidence="2" id="KW-1185">Reference proteome</keyword>
<dbReference type="STRING" id="990268.JCM19235_3613"/>
<dbReference type="Proteomes" id="UP000029228">
    <property type="component" value="Unassembled WGS sequence"/>
</dbReference>
<sequence>MTTLRTLIEKNPNLDIRSVQDKTFKAFGQLITGHDFSELSEFCLERYYDANHSGAYIPDNSELAQLAVIQLVANEVYGDMPLQVGYVTGQNHALTGLEYHQGSETIIAVTDMVLILGKRELLTNGYYATEDCQVFFLKAGQGVELYSTTLHYTPCKVGESAFLGVVFLPKGTNTPLNQESPSKLLFKSNKWFITHNSQSEKVKQGAFPGLTGDLIELQI</sequence>
<name>A0A090RZA1_9VIBR</name>
<evidence type="ECO:0008006" key="3">
    <source>
        <dbReference type="Google" id="ProtNLM"/>
    </source>
</evidence>